<dbReference type="Gene3D" id="3.40.630.30">
    <property type="match status" value="1"/>
</dbReference>
<dbReference type="PANTHER" id="PTHR41700">
    <property type="entry name" value="GCN5-RELATED N-ACETYLTRANSFERASE"/>
    <property type="match status" value="1"/>
</dbReference>
<name>A0ABS4QG94_9NOCA</name>
<organism evidence="2 3">
    <name type="scientific">Nocardia goodfellowii</name>
    <dbReference type="NCBI Taxonomy" id="882446"/>
    <lineage>
        <taxon>Bacteria</taxon>
        <taxon>Bacillati</taxon>
        <taxon>Actinomycetota</taxon>
        <taxon>Actinomycetes</taxon>
        <taxon>Mycobacteriales</taxon>
        <taxon>Nocardiaceae</taxon>
        <taxon>Nocardia</taxon>
    </lineage>
</organism>
<comment type="caution">
    <text evidence="2">The sequence shown here is derived from an EMBL/GenBank/DDBJ whole genome shotgun (WGS) entry which is preliminary data.</text>
</comment>
<evidence type="ECO:0000313" key="3">
    <source>
        <dbReference type="Proteomes" id="UP001519325"/>
    </source>
</evidence>
<dbReference type="InterPro" id="IPR038764">
    <property type="entry name" value="GNAT_N_AcTrfase_prd"/>
</dbReference>
<dbReference type="Pfam" id="PF00583">
    <property type="entry name" value="Acetyltransf_1"/>
    <property type="match status" value="1"/>
</dbReference>
<dbReference type="CDD" id="cd04301">
    <property type="entry name" value="NAT_SF"/>
    <property type="match status" value="1"/>
</dbReference>
<dbReference type="PANTHER" id="PTHR41700:SF1">
    <property type="entry name" value="N-ACETYLTRANSFERASE DOMAIN-CONTAINING PROTEIN"/>
    <property type="match status" value="1"/>
</dbReference>
<dbReference type="PROSITE" id="PS51186">
    <property type="entry name" value="GNAT"/>
    <property type="match status" value="1"/>
</dbReference>
<sequence length="268" mass="29772">MTTVVRQVLVSELTSADTMRDPIALYRQVFRLCTADPAPSPRLLVSLVRNGGIAVGAYLDGELVGFSYGFPGRAPIGHLDAQRAYHYMELLVVRPDCQNSGIGRTLMHQVRAIAIRRGLQRIYWAYDPLRAANAHFYLDVIGACGYEFIDNMYGVEDTGRDRGFPTHRIVARWDLDAPARHWPQPPTGLVLGAPVPDHIVDFDSMLLAIPEDWEYRSATPALHHDLCAIVRDLMAGGYRAVSCRRTGDGRAVYRLVCGPLTAGHTYPL</sequence>
<protein>
    <submittedName>
        <fullName evidence="2">GNAT superfamily acetyltransferase</fullName>
    </submittedName>
</protein>
<dbReference type="Proteomes" id="UP001519325">
    <property type="component" value="Unassembled WGS sequence"/>
</dbReference>
<evidence type="ECO:0000313" key="2">
    <source>
        <dbReference type="EMBL" id="MBP2190725.1"/>
    </source>
</evidence>
<dbReference type="InterPro" id="IPR016181">
    <property type="entry name" value="Acyl_CoA_acyltransferase"/>
</dbReference>
<dbReference type="InterPro" id="IPR000182">
    <property type="entry name" value="GNAT_dom"/>
</dbReference>
<evidence type="ECO:0000259" key="1">
    <source>
        <dbReference type="PROSITE" id="PS51186"/>
    </source>
</evidence>
<dbReference type="SUPFAM" id="SSF55729">
    <property type="entry name" value="Acyl-CoA N-acyltransferases (Nat)"/>
    <property type="match status" value="1"/>
</dbReference>
<dbReference type="EMBL" id="JAGGMR010000001">
    <property type="protein sequence ID" value="MBP2190725.1"/>
    <property type="molecule type" value="Genomic_DNA"/>
</dbReference>
<reference evidence="2 3" key="1">
    <citation type="submission" date="2021-03" db="EMBL/GenBank/DDBJ databases">
        <title>Sequencing the genomes of 1000 actinobacteria strains.</title>
        <authorList>
            <person name="Klenk H.-P."/>
        </authorList>
    </citation>
    <scope>NUCLEOTIDE SEQUENCE [LARGE SCALE GENOMIC DNA]</scope>
    <source>
        <strain evidence="2 3">DSM 45516</strain>
    </source>
</reference>
<proteinExistence type="predicted"/>
<dbReference type="RefSeq" id="WP_209891263.1">
    <property type="nucleotide sequence ID" value="NZ_JAGGMR010000001.1"/>
</dbReference>
<accession>A0ABS4QG94</accession>
<gene>
    <name evidence="2" type="ORF">BJ987_003626</name>
</gene>
<feature type="domain" description="N-acetyltransferase" evidence="1">
    <location>
        <begin position="8"/>
        <end position="176"/>
    </location>
</feature>
<keyword evidence="3" id="KW-1185">Reference proteome</keyword>